<dbReference type="HOGENOM" id="CLU_079690_4_0_1"/>
<feature type="transmembrane region" description="Helical" evidence="4">
    <location>
        <begin position="158"/>
        <end position="174"/>
    </location>
</feature>
<dbReference type="RefSeq" id="XP_007828582.1">
    <property type="nucleotide sequence ID" value="XM_007830391.1"/>
</dbReference>
<sequence length="187" mass="21291">MDHKHMDHSGMDHGNMDHGGMDHGGHGGMTDMCSMNMLFTWNSENLCIIFKSWHVRGTASLVFSLLAIVAICIGYEALREATRRYETWVNKRQETAPLIIGEREDGQDHVTENTPFLWSGQHQVEVSKRAHIIKALLYAVQCFYAFMMMLLFMTYNGWVMLAVFIGNFVGYIMFGNSTKATKETACH</sequence>
<comment type="similarity">
    <text evidence="4">Belongs to the copper transporter (Ctr) (TC 1.A.56) family. SLC31A subfamily.</text>
</comment>
<feature type="transmembrane region" description="Helical" evidence="4">
    <location>
        <begin position="135"/>
        <end position="152"/>
    </location>
</feature>
<protein>
    <recommendedName>
        <fullName evidence="4">Copper transport protein</fullName>
    </recommendedName>
</protein>
<organism evidence="5 6">
    <name type="scientific">Pestalotiopsis fici (strain W106-1 / CGMCC3.15140)</name>
    <dbReference type="NCBI Taxonomy" id="1229662"/>
    <lineage>
        <taxon>Eukaryota</taxon>
        <taxon>Fungi</taxon>
        <taxon>Dikarya</taxon>
        <taxon>Ascomycota</taxon>
        <taxon>Pezizomycotina</taxon>
        <taxon>Sordariomycetes</taxon>
        <taxon>Xylariomycetidae</taxon>
        <taxon>Amphisphaeriales</taxon>
        <taxon>Sporocadaceae</taxon>
        <taxon>Pestalotiopsis</taxon>
    </lineage>
</organism>
<evidence type="ECO:0000256" key="3">
    <source>
        <dbReference type="ARBA" id="ARBA00023136"/>
    </source>
</evidence>
<dbReference type="AlphaFoldDB" id="W3XR39"/>
<dbReference type="GO" id="GO:0005375">
    <property type="term" value="F:copper ion transmembrane transporter activity"/>
    <property type="evidence" value="ECO:0007669"/>
    <property type="project" value="UniProtKB-UniRule"/>
</dbReference>
<keyword evidence="4" id="KW-0187">Copper transport</keyword>
<dbReference type="PANTHER" id="PTHR12483">
    <property type="entry name" value="SOLUTE CARRIER FAMILY 31 COPPER TRANSPORTERS"/>
    <property type="match status" value="1"/>
</dbReference>
<evidence type="ECO:0000313" key="5">
    <source>
        <dbReference type="EMBL" id="ETS87982.1"/>
    </source>
</evidence>
<dbReference type="PANTHER" id="PTHR12483:SF115">
    <property type="entry name" value="COPPER TRANSPORT PROTEIN"/>
    <property type="match status" value="1"/>
</dbReference>
<dbReference type="STRING" id="1229662.W3XR39"/>
<keyword evidence="6" id="KW-1185">Reference proteome</keyword>
<keyword evidence="4" id="KW-0813">Transport</keyword>
<reference evidence="6" key="1">
    <citation type="journal article" date="2015" name="BMC Genomics">
        <title>Genomic and transcriptomic analysis of the endophytic fungus Pestalotiopsis fici reveals its lifestyle and high potential for synthesis of natural products.</title>
        <authorList>
            <person name="Wang X."/>
            <person name="Zhang X."/>
            <person name="Liu L."/>
            <person name="Xiang M."/>
            <person name="Wang W."/>
            <person name="Sun X."/>
            <person name="Che Y."/>
            <person name="Guo L."/>
            <person name="Liu G."/>
            <person name="Guo L."/>
            <person name="Wang C."/>
            <person name="Yin W.B."/>
            <person name="Stadler M."/>
            <person name="Zhang X."/>
            <person name="Liu X."/>
        </authorList>
    </citation>
    <scope>NUCLEOTIDE SEQUENCE [LARGE SCALE GENOMIC DNA]</scope>
    <source>
        <strain evidence="6">W106-1 / CGMCC3.15140</strain>
    </source>
</reference>
<dbReference type="eggNOG" id="KOG3386">
    <property type="taxonomic scope" value="Eukaryota"/>
</dbReference>
<dbReference type="KEGG" id="pfy:PFICI_01810"/>
<comment type="subcellular location">
    <subcellularLocation>
        <location evidence="4">Membrane</location>
        <topology evidence="4">Multi-pass membrane protein</topology>
    </subcellularLocation>
</comment>
<accession>W3XR39</accession>
<keyword evidence="4" id="KW-0406">Ion transport</keyword>
<dbReference type="Pfam" id="PF04145">
    <property type="entry name" value="Ctr"/>
    <property type="match status" value="1"/>
</dbReference>
<dbReference type="Proteomes" id="UP000030651">
    <property type="component" value="Unassembled WGS sequence"/>
</dbReference>
<evidence type="ECO:0000256" key="4">
    <source>
        <dbReference type="RuleBase" id="RU367022"/>
    </source>
</evidence>
<dbReference type="InParanoid" id="W3XR39"/>
<feature type="transmembrane region" description="Helical" evidence="4">
    <location>
        <begin position="59"/>
        <end position="78"/>
    </location>
</feature>
<evidence type="ECO:0000313" key="6">
    <source>
        <dbReference type="Proteomes" id="UP000030651"/>
    </source>
</evidence>
<name>W3XR39_PESFW</name>
<dbReference type="InterPro" id="IPR007274">
    <property type="entry name" value="Cop_transporter"/>
</dbReference>
<dbReference type="FunCoup" id="W3XR39">
    <property type="interactions" value="526"/>
</dbReference>
<dbReference type="OrthoDB" id="161814at2759"/>
<keyword evidence="3 4" id="KW-0472">Membrane</keyword>
<dbReference type="OMA" id="AKTVACH"/>
<keyword evidence="1 4" id="KW-0812">Transmembrane</keyword>
<proteinExistence type="inferred from homology"/>
<gene>
    <name evidence="5" type="ORF">PFICI_01810</name>
</gene>
<dbReference type="EMBL" id="KI912109">
    <property type="protein sequence ID" value="ETS87982.1"/>
    <property type="molecule type" value="Genomic_DNA"/>
</dbReference>
<keyword evidence="2 4" id="KW-1133">Transmembrane helix</keyword>
<evidence type="ECO:0000256" key="2">
    <source>
        <dbReference type="ARBA" id="ARBA00022989"/>
    </source>
</evidence>
<dbReference type="GeneID" id="19266823"/>
<dbReference type="GO" id="GO:0016020">
    <property type="term" value="C:membrane"/>
    <property type="evidence" value="ECO:0007669"/>
    <property type="project" value="UniProtKB-SubCell"/>
</dbReference>
<keyword evidence="4" id="KW-0186">Copper</keyword>
<evidence type="ECO:0000256" key="1">
    <source>
        <dbReference type="ARBA" id="ARBA00022692"/>
    </source>
</evidence>